<keyword evidence="1" id="KW-0479">Metal-binding</keyword>
<evidence type="ECO:0000256" key="5">
    <source>
        <dbReference type="PROSITE-ProRule" id="PRU00309"/>
    </source>
</evidence>
<dbReference type="InterPro" id="IPR006612">
    <property type="entry name" value="THAP_Znf"/>
</dbReference>
<evidence type="ECO:0000313" key="7">
    <source>
        <dbReference type="EMBL" id="KAK2143561.1"/>
    </source>
</evidence>
<name>A0AAD9MTS3_9ANNE</name>
<evidence type="ECO:0000313" key="8">
    <source>
        <dbReference type="Proteomes" id="UP001208570"/>
    </source>
</evidence>
<protein>
    <recommendedName>
        <fullName evidence="6">THAP-type domain-containing protein</fullName>
    </recommendedName>
</protein>
<feature type="domain" description="THAP-type" evidence="6">
    <location>
        <begin position="1"/>
        <end position="68"/>
    </location>
</feature>
<dbReference type="Pfam" id="PF05485">
    <property type="entry name" value="THAP"/>
    <property type="match status" value="1"/>
</dbReference>
<dbReference type="PROSITE" id="PS50950">
    <property type="entry name" value="ZF_THAP"/>
    <property type="match status" value="1"/>
</dbReference>
<evidence type="ECO:0000256" key="2">
    <source>
        <dbReference type="ARBA" id="ARBA00022771"/>
    </source>
</evidence>
<keyword evidence="4 5" id="KW-0238">DNA-binding</keyword>
<gene>
    <name evidence="7" type="ORF">LSH36_831g00018</name>
</gene>
<dbReference type="GO" id="GO:0008270">
    <property type="term" value="F:zinc ion binding"/>
    <property type="evidence" value="ECO:0007669"/>
    <property type="project" value="UniProtKB-KW"/>
</dbReference>
<keyword evidence="2 5" id="KW-0863">Zinc-finger</keyword>
<evidence type="ECO:0000256" key="1">
    <source>
        <dbReference type="ARBA" id="ARBA00022723"/>
    </source>
</evidence>
<dbReference type="AlphaFoldDB" id="A0AAD9MTS3"/>
<dbReference type="SUPFAM" id="SSF57716">
    <property type="entry name" value="Glucocorticoid receptor-like (DNA-binding domain)"/>
    <property type="match status" value="1"/>
</dbReference>
<comment type="caution">
    <text evidence="7">The sequence shown here is derived from an EMBL/GenBank/DDBJ whole genome shotgun (WGS) entry which is preliminary data.</text>
</comment>
<reference evidence="7" key="1">
    <citation type="journal article" date="2023" name="Mol. Biol. Evol.">
        <title>Third-Generation Sequencing Reveals the Adaptive Role of the Epigenome in Three Deep-Sea Polychaetes.</title>
        <authorList>
            <person name="Perez M."/>
            <person name="Aroh O."/>
            <person name="Sun Y."/>
            <person name="Lan Y."/>
            <person name="Juniper S.K."/>
            <person name="Young C.R."/>
            <person name="Angers B."/>
            <person name="Qian P.Y."/>
        </authorList>
    </citation>
    <scope>NUCLEOTIDE SEQUENCE</scope>
    <source>
        <strain evidence="7">P08H-3</strain>
    </source>
</reference>
<proteinExistence type="predicted"/>
<accession>A0AAD9MTS3</accession>
<sequence>MGISFFSFPKQDQRCAAWIQNVRRADLLGRNSSDMKYFKFRAIHFENTQFKNLNERNSLNLKAVPTLINI</sequence>
<evidence type="ECO:0000256" key="3">
    <source>
        <dbReference type="ARBA" id="ARBA00022833"/>
    </source>
</evidence>
<dbReference type="Proteomes" id="UP001208570">
    <property type="component" value="Unassembled WGS sequence"/>
</dbReference>
<dbReference type="EMBL" id="JAODUP010000831">
    <property type="protein sequence ID" value="KAK2143561.1"/>
    <property type="molecule type" value="Genomic_DNA"/>
</dbReference>
<dbReference type="GO" id="GO:0003677">
    <property type="term" value="F:DNA binding"/>
    <property type="evidence" value="ECO:0007669"/>
    <property type="project" value="UniProtKB-UniRule"/>
</dbReference>
<keyword evidence="8" id="KW-1185">Reference proteome</keyword>
<evidence type="ECO:0000259" key="6">
    <source>
        <dbReference type="PROSITE" id="PS50950"/>
    </source>
</evidence>
<organism evidence="7 8">
    <name type="scientific">Paralvinella palmiformis</name>
    <dbReference type="NCBI Taxonomy" id="53620"/>
    <lineage>
        <taxon>Eukaryota</taxon>
        <taxon>Metazoa</taxon>
        <taxon>Spiralia</taxon>
        <taxon>Lophotrochozoa</taxon>
        <taxon>Annelida</taxon>
        <taxon>Polychaeta</taxon>
        <taxon>Sedentaria</taxon>
        <taxon>Canalipalpata</taxon>
        <taxon>Terebellida</taxon>
        <taxon>Terebelliformia</taxon>
        <taxon>Alvinellidae</taxon>
        <taxon>Paralvinella</taxon>
    </lineage>
</organism>
<keyword evidence="3" id="KW-0862">Zinc</keyword>
<evidence type="ECO:0000256" key="4">
    <source>
        <dbReference type="ARBA" id="ARBA00023125"/>
    </source>
</evidence>